<evidence type="ECO:0000256" key="3">
    <source>
        <dbReference type="ARBA" id="ARBA00011217"/>
    </source>
</evidence>
<evidence type="ECO:0000256" key="2">
    <source>
        <dbReference type="ARBA" id="ARBA00006075"/>
    </source>
</evidence>
<comment type="similarity">
    <text evidence="2 8">Belongs to the CSM3 family.</text>
</comment>
<reference evidence="10 11" key="1">
    <citation type="journal article" date="2011" name="Proc. Natl. Acad. Sci. U.S.A.">
        <title>Evolutionary erosion of yeast sex chromosomes by mating-type switching accidents.</title>
        <authorList>
            <person name="Gordon J.L."/>
            <person name="Armisen D."/>
            <person name="Proux-Wera E."/>
            <person name="Oheigeartaigh S.S."/>
            <person name="Byrne K.P."/>
            <person name="Wolfe K.H."/>
        </authorList>
    </citation>
    <scope>NUCLEOTIDE SEQUENCE [LARGE SCALE GENOMIC DNA]</scope>
    <source>
        <strain evidence="11">ATCC 10662 / CBS 1146 / NBRC 0425 / NCYC 2629 / NRRL Y-866</strain>
    </source>
</reference>
<evidence type="ECO:0000259" key="9">
    <source>
        <dbReference type="Pfam" id="PF07962"/>
    </source>
</evidence>
<dbReference type="GO" id="GO:0045132">
    <property type="term" value="P:meiotic chromosome segregation"/>
    <property type="evidence" value="ECO:0007669"/>
    <property type="project" value="EnsemblFungi"/>
</dbReference>
<dbReference type="InParanoid" id="G8ZQE0"/>
<dbReference type="GO" id="GO:0043570">
    <property type="term" value="P:maintenance of DNA repeat elements"/>
    <property type="evidence" value="ECO:0007669"/>
    <property type="project" value="EnsemblFungi"/>
</dbReference>
<dbReference type="AlphaFoldDB" id="G8ZQE0"/>
<protein>
    <recommendedName>
        <fullName evidence="8">Chromosome segregation in meiosis protein</fullName>
    </recommendedName>
</protein>
<comment type="subunit">
    <text evidence="3">Component of the fork protection complex (FPC) consisting of TOF1 and CSM3.</text>
</comment>
<dbReference type="KEGG" id="tdl:TDEL_0B07050"/>
<dbReference type="PANTHER" id="PTHR13220">
    <property type="entry name" value="TIMELESS INTERACTING-RELATED"/>
    <property type="match status" value="1"/>
</dbReference>
<organism evidence="10 11">
    <name type="scientific">Torulaspora delbrueckii</name>
    <name type="common">Yeast</name>
    <name type="synonym">Candida colliculosa</name>
    <dbReference type="NCBI Taxonomy" id="4950"/>
    <lineage>
        <taxon>Eukaryota</taxon>
        <taxon>Fungi</taxon>
        <taxon>Dikarya</taxon>
        <taxon>Ascomycota</taxon>
        <taxon>Saccharomycotina</taxon>
        <taxon>Saccharomycetes</taxon>
        <taxon>Saccharomycetales</taxon>
        <taxon>Saccharomycetaceae</taxon>
        <taxon>Torulaspora</taxon>
    </lineage>
</organism>
<dbReference type="GO" id="GO:0006281">
    <property type="term" value="P:DNA repair"/>
    <property type="evidence" value="ECO:0007669"/>
    <property type="project" value="EnsemblFungi"/>
</dbReference>
<keyword evidence="5" id="KW-0236">DNA replication inhibitor</keyword>
<dbReference type="FunCoup" id="G8ZQE0">
    <property type="interactions" value="285"/>
</dbReference>
<dbReference type="GO" id="GO:0031297">
    <property type="term" value="P:replication fork processing"/>
    <property type="evidence" value="ECO:0007669"/>
    <property type="project" value="UniProtKB-UniRule"/>
</dbReference>
<dbReference type="InterPro" id="IPR040038">
    <property type="entry name" value="TIPIN/Csm3/Swi3"/>
</dbReference>
<dbReference type="GO" id="GO:0034087">
    <property type="term" value="P:establishment of mitotic sister chromatid cohesion"/>
    <property type="evidence" value="ECO:0007669"/>
    <property type="project" value="EnsemblFungi"/>
</dbReference>
<dbReference type="Proteomes" id="UP000005627">
    <property type="component" value="Chromosome 2"/>
</dbReference>
<dbReference type="EMBL" id="HE616743">
    <property type="protein sequence ID" value="CCE90834.1"/>
    <property type="molecule type" value="Genomic_DNA"/>
</dbReference>
<keyword evidence="7 8" id="KW-0131">Cell cycle</keyword>
<feature type="domain" description="Chromosome segregation in meiosis protein 3" evidence="9">
    <location>
        <begin position="38"/>
        <end position="121"/>
    </location>
</feature>
<evidence type="ECO:0000313" key="10">
    <source>
        <dbReference type="EMBL" id="CCE90834.1"/>
    </source>
</evidence>
<dbReference type="GO" id="GO:0000076">
    <property type="term" value="P:DNA replication checkpoint signaling"/>
    <property type="evidence" value="ECO:0007669"/>
    <property type="project" value="UniProtKB-UniRule"/>
</dbReference>
<dbReference type="GO" id="GO:0043111">
    <property type="term" value="P:replication fork arrest"/>
    <property type="evidence" value="ECO:0007669"/>
    <property type="project" value="EnsemblFungi"/>
</dbReference>
<dbReference type="STRING" id="1076872.G8ZQE0"/>
<dbReference type="RefSeq" id="XP_003680045.1">
    <property type="nucleotide sequence ID" value="XM_003679997.1"/>
</dbReference>
<evidence type="ECO:0000256" key="5">
    <source>
        <dbReference type="ARBA" id="ARBA00022880"/>
    </source>
</evidence>
<dbReference type="GO" id="GO:0031298">
    <property type="term" value="C:replication fork protection complex"/>
    <property type="evidence" value="ECO:0007669"/>
    <property type="project" value="EnsemblFungi"/>
</dbReference>
<gene>
    <name evidence="10" type="primary">TDEL0B07050</name>
    <name evidence="10" type="ORF">TDEL_0B07050</name>
</gene>
<dbReference type="OrthoDB" id="437078at2759"/>
<dbReference type="PANTHER" id="PTHR13220:SF11">
    <property type="entry name" value="TIMELESS-INTERACTING PROTEIN"/>
    <property type="match status" value="1"/>
</dbReference>
<dbReference type="GeneID" id="11505229"/>
<comment type="function">
    <text evidence="8">Plays an important role in the control of DNA replication and the maintenance of replication fork stability.</text>
</comment>
<evidence type="ECO:0000313" key="11">
    <source>
        <dbReference type="Proteomes" id="UP000005627"/>
    </source>
</evidence>
<sequence>MESELLGIEGEEAGRFVDPTVADPTVTAPLKRRRPQVKLTAERLIGEKGLPYVMKNAPKRVRISKRRNAHDNLSHIVQFYQLWAHELFPKARFNDFIKLCQSLGKNDKLLREYRKNLYREELLGGSERQEETILQDTVAEEHLQRQESIPQDIATQAPQEAQRELEELEDDIYTVSTRANAAELDTQQPIEDESLVEEFEEDQDAMEAMKEFGF</sequence>
<evidence type="ECO:0000256" key="7">
    <source>
        <dbReference type="ARBA" id="ARBA00023306"/>
    </source>
</evidence>
<keyword evidence="4 8" id="KW-0227">DNA damage</keyword>
<dbReference type="eggNOG" id="KOG3004">
    <property type="taxonomic scope" value="Eukaryota"/>
</dbReference>
<dbReference type="HOGENOM" id="CLU_068300_0_0_1"/>
<accession>G8ZQE0</accession>
<evidence type="ECO:0000256" key="4">
    <source>
        <dbReference type="ARBA" id="ARBA00022763"/>
    </source>
</evidence>
<dbReference type="GO" id="GO:0003677">
    <property type="term" value="F:DNA binding"/>
    <property type="evidence" value="ECO:0007669"/>
    <property type="project" value="TreeGrafter"/>
</dbReference>
<dbReference type="InterPro" id="IPR012923">
    <property type="entry name" value="Csm3"/>
</dbReference>
<keyword evidence="11" id="KW-1185">Reference proteome</keyword>
<keyword evidence="6 8" id="KW-0539">Nucleus</keyword>
<name>G8ZQE0_TORDE</name>
<evidence type="ECO:0000256" key="6">
    <source>
        <dbReference type="ARBA" id="ARBA00023242"/>
    </source>
</evidence>
<comment type="subcellular location">
    <subcellularLocation>
        <location evidence="1 8">Nucleus</location>
    </subcellularLocation>
</comment>
<evidence type="ECO:0000256" key="1">
    <source>
        <dbReference type="ARBA" id="ARBA00004123"/>
    </source>
</evidence>
<evidence type="ECO:0000256" key="8">
    <source>
        <dbReference type="RuleBase" id="RU366049"/>
    </source>
</evidence>
<proteinExistence type="inferred from homology"/>
<dbReference type="Pfam" id="PF07962">
    <property type="entry name" value="Swi3"/>
    <property type="match status" value="1"/>
</dbReference>